<evidence type="ECO:0000256" key="2">
    <source>
        <dbReference type="SAM" id="Phobius"/>
    </source>
</evidence>
<feature type="transmembrane region" description="Helical" evidence="2">
    <location>
        <begin position="58"/>
        <end position="76"/>
    </location>
</feature>
<keyword evidence="2" id="KW-0812">Transmembrane</keyword>
<sequence length="332" mass="37776">MLTLSAVPLITKKNIAYKQTVHKKFTSLEEGLVPEARIFTQGARSASKNKACKQVAQCVKVILYLLFVGLAVYLMWQTFSINMMEFKVINSIRESQSEGLSGQRSTFDKSATNTVEEFHRFNDISTTEASDLDRKTSFTNETDDDESLKTDVVTESDDIYETHNEGVVGTTASTDEAEEITFTRIATTESPVESNSSLAQQMNERFYDNYDEDNYLVNDEMKLERVQEEILDNYALLSLIIQNAVRTSQIIDSFVEYDNSDNWGDSAALSPQNGNGVEEENSQGTQETEETLKLFINEGDYEEENPENFDYQIETVTESTAKDYYGQFYRYI</sequence>
<dbReference type="EMBL" id="WNWW01000438">
    <property type="protein sequence ID" value="KAF3424865.1"/>
    <property type="molecule type" value="Genomic_DNA"/>
</dbReference>
<organism evidence="3 4">
    <name type="scientific">Frieseomelitta varia</name>
    <dbReference type="NCBI Taxonomy" id="561572"/>
    <lineage>
        <taxon>Eukaryota</taxon>
        <taxon>Metazoa</taxon>
        <taxon>Ecdysozoa</taxon>
        <taxon>Arthropoda</taxon>
        <taxon>Hexapoda</taxon>
        <taxon>Insecta</taxon>
        <taxon>Pterygota</taxon>
        <taxon>Neoptera</taxon>
        <taxon>Endopterygota</taxon>
        <taxon>Hymenoptera</taxon>
        <taxon>Apocrita</taxon>
        <taxon>Aculeata</taxon>
        <taxon>Apoidea</taxon>
        <taxon>Anthophila</taxon>
        <taxon>Apidae</taxon>
        <taxon>Frieseomelitta</taxon>
    </lineage>
</organism>
<keyword evidence="2" id="KW-1133">Transmembrane helix</keyword>
<evidence type="ECO:0000313" key="3">
    <source>
        <dbReference type="EMBL" id="KAF3424865.1"/>
    </source>
</evidence>
<comment type="caution">
    <text evidence="3">The sequence shown here is derived from an EMBL/GenBank/DDBJ whole genome shotgun (WGS) entry which is preliminary data.</text>
</comment>
<reference evidence="3" key="1">
    <citation type="submission" date="2019-11" db="EMBL/GenBank/DDBJ databases">
        <title>The nuclear and mitochondrial genomes of Frieseomelitta varia - a highly eusocial stingless bee (Meliponini) with a permanently sterile worker caste.</title>
        <authorList>
            <person name="Freitas F.C.P."/>
            <person name="Lourenco A.P."/>
            <person name="Nunes F.M.F."/>
            <person name="Paschoal A.R."/>
            <person name="Abreu F.C.P."/>
            <person name="Barbin F.O."/>
            <person name="Bataglia L."/>
            <person name="Cardoso-Junior C.A.M."/>
            <person name="Cervoni M.S."/>
            <person name="Silva S.R."/>
            <person name="Dalarmi F."/>
            <person name="Del Lama M.A."/>
            <person name="Depintor T.S."/>
            <person name="Ferreira K.M."/>
            <person name="Goria P.S."/>
            <person name="Jaskot M.C."/>
            <person name="Lago D.C."/>
            <person name="Luna-Lucena D."/>
            <person name="Moda L.M."/>
            <person name="Nascimento L."/>
            <person name="Pedrino M."/>
            <person name="Rabico F.O."/>
            <person name="Sanches F.C."/>
            <person name="Santos D.E."/>
            <person name="Santos C.G."/>
            <person name="Vieira J."/>
            <person name="Lopes T.F."/>
            <person name="Barchuk A.R."/>
            <person name="Hartfelder K."/>
            <person name="Simoes Z.L.P."/>
            <person name="Bitondi M.M.G."/>
            <person name="Pinheiro D.G."/>
        </authorList>
    </citation>
    <scope>NUCLEOTIDE SEQUENCE</scope>
    <source>
        <strain evidence="3">USP_RPSP 00005682</strain>
        <tissue evidence="3">Whole individual</tissue>
    </source>
</reference>
<keyword evidence="4" id="KW-1185">Reference proteome</keyword>
<protein>
    <submittedName>
        <fullName evidence="3">Uncharacterized protein</fullName>
    </submittedName>
</protein>
<evidence type="ECO:0000256" key="1">
    <source>
        <dbReference type="SAM" id="MobiDB-lite"/>
    </source>
</evidence>
<dbReference type="AlphaFoldDB" id="A0A833S508"/>
<gene>
    <name evidence="3" type="ORF">E2986_12434</name>
</gene>
<accession>A0A833S508</accession>
<evidence type="ECO:0000313" key="4">
    <source>
        <dbReference type="Proteomes" id="UP000655588"/>
    </source>
</evidence>
<keyword evidence="2" id="KW-0472">Membrane</keyword>
<feature type="region of interest" description="Disordered" evidence="1">
    <location>
        <begin position="265"/>
        <end position="288"/>
    </location>
</feature>
<name>A0A833S508_9HYME</name>
<proteinExistence type="predicted"/>
<dbReference type="Proteomes" id="UP000655588">
    <property type="component" value="Unassembled WGS sequence"/>
</dbReference>